<gene>
    <name evidence="1" type="ORF">GJ744_008984</name>
</gene>
<keyword evidence="2" id="KW-1185">Reference proteome</keyword>
<dbReference type="EMBL" id="JAACFV010000050">
    <property type="protein sequence ID" value="KAF7508737.1"/>
    <property type="molecule type" value="Genomic_DNA"/>
</dbReference>
<dbReference type="AlphaFoldDB" id="A0A8H7E465"/>
<evidence type="ECO:0000313" key="2">
    <source>
        <dbReference type="Proteomes" id="UP000606974"/>
    </source>
</evidence>
<protein>
    <submittedName>
        <fullName evidence="1">Uncharacterized protein</fullName>
    </submittedName>
</protein>
<sequence>MVYYIEPFWTSSTSPLVQLADKSVIALHSHNQSSVKPVPQTLDEEPYYSSQKAYIMD</sequence>
<reference evidence="1" key="1">
    <citation type="submission" date="2020-02" db="EMBL/GenBank/DDBJ databases">
        <authorList>
            <person name="Palmer J.M."/>
        </authorList>
    </citation>
    <scope>NUCLEOTIDE SEQUENCE</scope>
    <source>
        <strain evidence="1">EPUS1.4</strain>
        <tissue evidence="1">Thallus</tissue>
    </source>
</reference>
<dbReference type="Proteomes" id="UP000606974">
    <property type="component" value="Unassembled WGS sequence"/>
</dbReference>
<accession>A0A8H7E465</accession>
<proteinExistence type="predicted"/>
<organism evidence="1 2">
    <name type="scientific">Endocarpon pusillum</name>
    <dbReference type="NCBI Taxonomy" id="364733"/>
    <lineage>
        <taxon>Eukaryota</taxon>
        <taxon>Fungi</taxon>
        <taxon>Dikarya</taxon>
        <taxon>Ascomycota</taxon>
        <taxon>Pezizomycotina</taxon>
        <taxon>Eurotiomycetes</taxon>
        <taxon>Chaetothyriomycetidae</taxon>
        <taxon>Verrucariales</taxon>
        <taxon>Verrucariaceae</taxon>
        <taxon>Endocarpon</taxon>
    </lineage>
</organism>
<evidence type="ECO:0000313" key="1">
    <source>
        <dbReference type="EMBL" id="KAF7508737.1"/>
    </source>
</evidence>
<comment type="caution">
    <text evidence="1">The sequence shown here is derived from an EMBL/GenBank/DDBJ whole genome shotgun (WGS) entry which is preliminary data.</text>
</comment>
<name>A0A8H7E465_9EURO</name>